<gene>
    <name evidence="7" type="ORF">F6B43_14935</name>
</gene>
<dbReference type="GO" id="GO:0043190">
    <property type="term" value="C:ATP-binding cassette (ABC) transporter complex"/>
    <property type="evidence" value="ECO:0007669"/>
    <property type="project" value="TreeGrafter"/>
</dbReference>
<sequence>MTAPERDFSAAPAPVGAAGGTLLRVRDVSITHDGEDAPTPRAVSFNVAPGEVVLLLGPSGSGKSTLTLALNGLIPHAVPARVTGAIEVGGVTASDTTVAELSTRVAMVFQDPDAQLVTGTLFDEVAFGPENLRMPVAEVRARAEAALRRVGLWDRRDENPDRLSGGGRQRLAIACALAMGSPLLVLDEPTANLDPAGIDEVYAALAELVADGGRGIVLVEHNLDAAISFVDRVVVLDQQGHLVFDGPAEEVLRTHVDELVRMGVWLPSAAIAALRLREAGWTLDPLPLTPAELRAGLEARGAAPRPSEDPVSSRLAPAASGASVIERSAQPPGDAVPPLIRVRALSVTRGRGRRRRELLHGVDLDVAAGSFVAVVGANGAGKTTLVQAIAGVVAPPRGRISVGGIDPGTASPRAVSSTIGFVFQNPEHQFIAHTVSDELAHGLRLARLPDAEIDERVGHMLERFGLAEKARSHPFLLSGGQKRRLSVGTALIAGAPVLALDEPTFGQDRARADELLGLLSALNADGTTIIVVTHDMQLVAEYASHTVVLADGRILASGATTDVLADDALLDRAGLRQPPLAAAFHGIPALRGALRLADLPGVLRA</sequence>
<dbReference type="AlphaFoldDB" id="A0A5J5J1K5"/>
<accession>A0A5J5J1K5</accession>
<protein>
    <submittedName>
        <fullName evidence="7">ABC transporter ATP-binding protein</fullName>
    </submittedName>
</protein>
<dbReference type="SMART" id="SM00382">
    <property type="entry name" value="AAA"/>
    <property type="match status" value="2"/>
</dbReference>
<dbReference type="PANTHER" id="PTHR43553:SF24">
    <property type="entry name" value="ENERGY-COUPLING FACTOR TRANSPORTER ATP-BINDING PROTEIN ECFA1"/>
    <property type="match status" value="1"/>
</dbReference>
<dbReference type="PANTHER" id="PTHR43553">
    <property type="entry name" value="HEAVY METAL TRANSPORTER"/>
    <property type="match status" value="1"/>
</dbReference>
<dbReference type="InterPro" id="IPR015856">
    <property type="entry name" value="ABC_transpr_CbiO/EcfA_su"/>
</dbReference>
<dbReference type="InterPro" id="IPR003593">
    <property type="entry name" value="AAA+_ATPase"/>
</dbReference>
<feature type="region of interest" description="Disordered" evidence="5">
    <location>
        <begin position="298"/>
        <end position="317"/>
    </location>
</feature>
<dbReference type="InterPro" id="IPR050095">
    <property type="entry name" value="ECF_ABC_transporter_ATP-bd"/>
</dbReference>
<dbReference type="InterPro" id="IPR003439">
    <property type="entry name" value="ABC_transporter-like_ATP-bd"/>
</dbReference>
<evidence type="ECO:0000256" key="4">
    <source>
        <dbReference type="ARBA" id="ARBA00022840"/>
    </source>
</evidence>
<keyword evidence="4 7" id="KW-0067">ATP-binding</keyword>
<dbReference type="RefSeq" id="WP_150449782.1">
    <property type="nucleotide sequence ID" value="NZ_VYSA01000003.1"/>
</dbReference>
<evidence type="ECO:0000256" key="3">
    <source>
        <dbReference type="ARBA" id="ARBA00022741"/>
    </source>
</evidence>
<dbReference type="InterPro" id="IPR027417">
    <property type="entry name" value="P-loop_NTPase"/>
</dbReference>
<evidence type="ECO:0000259" key="6">
    <source>
        <dbReference type="PROSITE" id="PS50893"/>
    </source>
</evidence>
<dbReference type="EMBL" id="VYSA01000003">
    <property type="protein sequence ID" value="KAA9106440.1"/>
    <property type="molecule type" value="Genomic_DNA"/>
</dbReference>
<evidence type="ECO:0000313" key="7">
    <source>
        <dbReference type="EMBL" id="KAA9106440.1"/>
    </source>
</evidence>
<dbReference type="PROSITE" id="PS50893">
    <property type="entry name" value="ABC_TRANSPORTER_2"/>
    <property type="match status" value="2"/>
</dbReference>
<keyword evidence="3" id="KW-0547">Nucleotide-binding</keyword>
<evidence type="ECO:0000256" key="2">
    <source>
        <dbReference type="ARBA" id="ARBA00022448"/>
    </source>
</evidence>
<reference evidence="8" key="1">
    <citation type="submission" date="2019-09" db="EMBL/GenBank/DDBJ databases">
        <title>Mumia zhuanghuii sp. nov. isolated from the intestinal contents of plateau pika (Ochotona curzoniae) in the Qinghai-Tibet plateau of China.</title>
        <authorList>
            <person name="Tian Z."/>
        </authorList>
    </citation>
    <scope>NUCLEOTIDE SEQUENCE [LARGE SCALE GENOMIC DNA]</scope>
    <source>
        <strain evidence="8">JCM 30598</strain>
    </source>
</reference>
<keyword evidence="8" id="KW-1185">Reference proteome</keyword>
<organism evidence="7 8">
    <name type="scientific">Microbacterium rhizomatis</name>
    <dbReference type="NCBI Taxonomy" id="1631477"/>
    <lineage>
        <taxon>Bacteria</taxon>
        <taxon>Bacillati</taxon>
        <taxon>Actinomycetota</taxon>
        <taxon>Actinomycetes</taxon>
        <taxon>Micrococcales</taxon>
        <taxon>Microbacteriaceae</taxon>
        <taxon>Microbacterium</taxon>
    </lineage>
</organism>
<evidence type="ECO:0000256" key="1">
    <source>
        <dbReference type="ARBA" id="ARBA00005417"/>
    </source>
</evidence>
<comment type="similarity">
    <text evidence="1">Belongs to the ABC transporter superfamily.</text>
</comment>
<feature type="domain" description="ABC transporter" evidence="6">
    <location>
        <begin position="23"/>
        <end position="264"/>
    </location>
</feature>
<evidence type="ECO:0000313" key="8">
    <source>
        <dbReference type="Proteomes" id="UP000325827"/>
    </source>
</evidence>
<dbReference type="GO" id="GO:0005524">
    <property type="term" value="F:ATP binding"/>
    <property type="evidence" value="ECO:0007669"/>
    <property type="project" value="UniProtKB-KW"/>
</dbReference>
<name>A0A5J5J1K5_9MICO</name>
<dbReference type="InterPro" id="IPR017871">
    <property type="entry name" value="ABC_transporter-like_CS"/>
</dbReference>
<comment type="caution">
    <text evidence="7">The sequence shown here is derived from an EMBL/GenBank/DDBJ whole genome shotgun (WGS) entry which is preliminary data.</text>
</comment>
<dbReference type="CDD" id="cd03225">
    <property type="entry name" value="ABC_cobalt_CbiO_domain1"/>
    <property type="match status" value="2"/>
</dbReference>
<dbReference type="SUPFAM" id="SSF52540">
    <property type="entry name" value="P-loop containing nucleoside triphosphate hydrolases"/>
    <property type="match status" value="2"/>
</dbReference>
<dbReference type="Proteomes" id="UP000325827">
    <property type="component" value="Unassembled WGS sequence"/>
</dbReference>
<dbReference type="Pfam" id="PF00005">
    <property type="entry name" value="ABC_tran"/>
    <property type="match status" value="2"/>
</dbReference>
<evidence type="ECO:0000256" key="5">
    <source>
        <dbReference type="SAM" id="MobiDB-lite"/>
    </source>
</evidence>
<dbReference type="GO" id="GO:0016887">
    <property type="term" value="F:ATP hydrolysis activity"/>
    <property type="evidence" value="ECO:0007669"/>
    <property type="project" value="InterPro"/>
</dbReference>
<dbReference type="PROSITE" id="PS00211">
    <property type="entry name" value="ABC_TRANSPORTER_1"/>
    <property type="match status" value="1"/>
</dbReference>
<keyword evidence="2" id="KW-0813">Transport</keyword>
<dbReference type="GO" id="GO:0042626">
    <property type="term" value="F:ATPase-coupled transmembrane transporter activity"/>
    <property type="evidence" value="ECO:0007669"/>
    <property type="project" value="TreeGrafter"/>
</dbReference>
<feature type="domain" description="ABC transporter" evidence="6">
    <location>
        <begin position="342"/>
        <end position="576"/>
    </location>
</feature>
<proteinExistence type="inferred from homology"/>
<dbReference type="OrthoDB" id="501320at2"/>
<dbReference type="Gene3D" id="3.40.50.300">
    <property type="entry name" value="P-loop containing nucleotide triphosphate hydrolases"/>
    <property type="match status" value="2"/>
</dbReference>